<dbReference type="PROSITE" id="PS51257">
    <property type="entry name" value="PROKAR_LIPOPROTEIN"/>
    <property type="match status" value="1"/>
</dbReference>
<proteinExistence type="predicted"/>
<organism evidence="1 2">
    <name type="scientific">Flavobacterium ponti</name>
    <dbReference type="NCBI Taxonomy" id="665133"/>
    <lineage>
        <taxon>Bacteria</taxon>
        <taxon>Pseudomonadati</taxon>
        <taxon>Bacteroidota</taxon>
        <taxon>Flavobacteriia</taxon>
        <taxon>Flavobacteriales</taxon>
        <taxon>Flavobacteriaceae</taxon>
        <taxon>Flavobacterium</taxon>
    </lineage>
</organism>
<dbReference type="Proteomes" id="UP001595885">
    <property type="component" value="Unassembled WGS sequence"/>
</dbReference>
<gene>
    <name evidence="1" type="ORF">ACFO3U_13385</name>
</gene>
<evidence type="ECO:0000313" key="2">
    <source>
        <dbReference type="Proteomes" id="UP001595885"/>
    </source>
</evidence>
<evidence type="ECO:0008006" key="3">
    <source>
        <dbReference type="Google" id="ProtNLM"/>
    </source>
</evidence>
<dbReference type="RefSeq" id="WP_379743433.1">
    <property type="nucleotide sequence ID" value="NZ_JBHSGW010000027.1"/>
</dbReference>
<protein>
    <recommendedName>
        <fullName evidence="3">Lipoprotein</fullName>
    </recommendedName>
</protein>
<dbReference type="EMBL" id="JBHSGW010000027">
    <property type="protein sequence ID" value="MFC4740990.1"/>
    <property type="molecule type" value="Genomic_DNA"/>
</dbReference>
<sequence length="220" mass="24982">MKNLKLTLGLVALATAFTSCKDENQEMAQKSVDSYEKYVDSISNVAEAEAAANWDAIQADYEKMKMDAESSVATATDKEPLQKDVDNATMKYDEYKVKVVAEKQKMDGENSKMVLYKSFFGDNYVSDDMKFAWVNKDNILSVYENFYATVEKNKDAYSREDWDEIKLAYEALDTRKNTVENEGLSSEDNRKIAGIKLKFAPMYTVNRMGSKSEENADAKK</sequence>
<reference evidence="2" key="1">
    <citation type="journal article" date="2019" name="Int. J. Syst. Evol. Microbiol.">
        <title>The Global Catalogue of Microorganisms (GCM) 10K type strain sequencing project: providing services to taxonomists for standard genome sequencing and annotation.</title>
        <authorList>
            <consortium name="The Broad Institute Genomics Platform"/>
            <consortium name="The Broad Institute Genome Sequencing Center for Infectious Disease"/>
            <person name="Wu L."/>
            <person name="Ma J."/>
        </authorList>
    </citation>
    <scope>NUCLEOTIDE SEQUENCE [LARGE SCALE GENOMIC DNA]</scope>
    <source>
        <strain evidence="2">CCUG 50349</strain>
    </source>
</reference>
<evidence type="ECO:0000313" key="1">
    <source>
        <dbReference type="EMBL" id="MFC4740990.1"/>
    </source>
</evidence>
<comment type="caution">
    <text evidence="1">The sequence shown here is derived from an EMBL/GenBank/DDBJ whole genome shotgun (WGS) entry which is preliminary data.</text>
</comment>
<name>A0ABV9P8H7_9FLAO</name>
<keyword evidence="2" id="KW-1185">Reference proteome</keyword>
<accession>A0ABV9P8H7</accession>